<reference evidence="2 3" key="1">
    <citation type="submission" date="2017-09" db="EMBL/GenBank/DDBJ databases">
        <title>WGS assembly of Aquilegia coerulea Goldsmith.</title>
        <authorList>
            <person name="Hodges S."/>
            <person name="Kramer E."/>
            <person name="Nordborg M."/>
            <person name="Tomkins J."/>
            <person name="Borevitz J."/>
            <person name="Derieg N."/>
            <person name="Yan J."/>
            <person name="Mihaltcheva S."/>
            <person name="Hayes R.D."/>
            <person name="Rokhsar D."/>
        </authorList>
    </citation>
    <scope>NUCLEOTIDE SEQUENCE [LARGE SCALE GENOMIC DNA]</scope>
    <source>
        <strain evidence="3">cv. Goldsmith</strain>
    </source>
</reference>
<accession>A0A2G5CUJ3</accession>
<protein>
    <submittedName>
        <fullName evidence="2">Uncharacterized protein</fullName>
    </submittedName>
</protein>
<dbReference type="PANTHER" id="PTHR37183:SF1">
    <property type="entry name" value="PLANT THIONIN FAMILY PROTEIN"/>
    <property type="match status" value="1"/>
</dbReference>
<dbReference type="OrthoDB" id="1933690at2759"/>
<keyword evidence="1" id="KW-0732">Signal</keyword>
<sequence length="97" mass="10849">MKKIVVLMVILFLFSSHIETVKPDAADCYDGCSTACVQRDTRKMQRCDIKCSIRCAPPVFQLLCLSEERLLNSMAGSNSKPIFPVEIYAKGTIESMI</sequence>
<dbReference type="STRING" id="218851.A0A2G5CUJ3"/>
<dbReference type="Proteomes" id="UP000230069">
    <property type="component" value="Unassembled WGS sequence"/>
</dbReference>
<dbReference type="FunCoup" id="A0A2G5CUJ3">
    <property type="interactions" value="15"/>
</dbReference>
<dbReference type="AlphaFoldDB" id="A0A2G5CUJ3"/>
<evidence type="ECO:0000313" key="3">
    <source>
        <dbReference type="Proteomes" id="UP000230069"/>
    </source>
</evidence>
<evidence type="ECO:0000313" key="2">
    <source>
        <dbReference type="EMBL" id="PIA34567.1"/>
    </source>
</evidence>
<gene>
    <name evidence="2" type="ORF">AQUCO_03700094v1</name>
</gene>
<dbReference type="InParanoid" id="A0A2G5CUJ3"/>
<evidence type="ECO:0000256" key="1">
    <source>
        <dbReference type="SAM" id="SignalP"/>
    </source>
</evidence>
<dbReference type="PANTHER" id="PTHR37183">
    <property type="entry name" value="PLANT THIONIN FAMILY PROTEIN"/>
    <property type="match status" value="1"/>
</dbReference>
<keyword evidence="3" id="KW-1185">Reference proteome</keyword>
<organism evidence="2 3">
    <name type="scientific">Aquilegia coerulea</name>
    <name type="common">Rocky mountain columbine</name>
    <dbReference type="NCBI Taxonomy" id="218851"/>
    <lineage>
        <taxon>Eukaryota</taxon>
        <taxon>Viridiplantae</taxon>
        <taxon>Streptophyta</taxon>
        <taxon>Embryophyta</taxon>
        <taxon>Tracheophyta</taxon>
        <taxon>Spermatophyta</taxon>
        <taxon>Magnoliopsida</taxon>
        <taxon>Ranunculales</taxon>
        <taxon>Ranunculaceae</taxon>
        <taxon>Thalictroideae</taxon>
        <taxon>Aquilegia</taxon>
    </lineage>
</organism>
<proteinExistence type="predicted"/>
<name>A0A2G5CUJ3_AQUCA</name>
<feature type="signal peptide" evidence="1">
    <location>
        <begin position="1"/>
        <end position="20"/>
    </location>
</feature>
<dbReference type="EMBL" id="KZ305054">
    <property type="protein sequence ID" value="PIA34567.1"/>
    <property type="molecule type" value="Genomic_DNA"/>
</dbReference>
<feature type="chain" id="PRO_5013882149" evidence="1">
    <location>
        <begin position="21"/>
        <end position="97"/>
    </location>
</feature>